<evidence type="ECO:0000313" key="6">
    <source>
        <dbReference type="EMBL" id="QTL96887.1"/>
    </source>
</evidence>
<dbReference type="Pfam" id="PF03938">
    <property type="entry name" value="OmpH"/>
    <property type="match status" value="1"/>
</dbReference>
<keyword evidence="7" id="KW-1185">Reference proteome</keyword>
<feature type="region of interest" description="Disordered" evidence="4">
    <location>
        <begin position="153"/>
        <end position="174"/>
    </location>
</feature>
<comment type="similarity">
    <text evidence="1">Belongs to the Skp family.</text>
</comment>
<dbReference type="EMBL" id="CP046640">
    <property type="protein sequence ID" value="QTL96887.1"/>
    <property type="molecule type" value="Genomic_DNA"/>
</dbReference>
<dbReference type="KEGG" id="ifn:GM661_02300"/>
<keyword evidence="5" id="KW-1133">Transmembrane helix</keyword>
<dbReference type="PANTHER" id="PTHR35089:SF1">
    <property type="entry name" value="CHAPERONE PROTEIN SKP"/>
    <property type="match status" value="1"/>
</dbReference>
<feature type="transmembrane region" description="Helical" evidence="5">
    <location>
        <begin position="7"/>
        <end position="26"/>
    </location>
</feature>
<evidence type="ECO:0000256" key="2">
    <source>
        <dbReference type="ARBA" id="ARBA00022729"/>
    </source>
</evidence>
<evidence type="ECO:0000256" key="1">
    <source>
        <dbReference type="ARBA" id="ARBA00009091"/>
    </source>
</evidence>
<dbReference type="InterPro" id="IPR024930">
    <property type="entry name" value="Skp_dom_sf"/>
</dbReference>
<dbReference type="InterPro" id="IPR005632">
    <property type="entry name" value="Chaperone_Skp"/>
</dbReference>
<accession>A0A8A7KDB3</accession>
<dbReference type="GO" id="GO:0005829">
    <property type="term" value="C:cytosol"/>
    <property type="evidence" value="ECO:0007669"/>
    <property type="project" value="TreeGrafter"/>
</dbReference>
<sequence length="174" mass="19524">MQNYRPKFAVVIGLILIITGFLVLVYPQTNIAAGDDAKGRIAYVDLWTVFNVHPGKASAEEELNMLAQDMQAELEEKASDLPEAQQQEMLQEYQTKLSQQEQELIEGIIDQIKAAIVDVAEEKEVKLVVDKQSIFYGGYDLTQDVIDYINKQQGSLQEPLDATEEELSDELTGD</sequence>
<keyword evidence="3" id="KW-0175">Coiled coil</keyword>
<dbReference type="SMART" id="SM00935">
    <property type="entry name" value="OmpH"/>
    <property type="match status" value="1"/>
</dbReference>
<evidence type="ECO:0000313" key="7">
    <source>
        <dbReference type="Proteomes" id="UP000665020"/>
    </source>
</evidence>
<protein>
    <submittedName>
        <fullName evidence="6">Uncharacterized protein</fullName>
    </submittedName>
</protein>
<feature type="compositionally biased region" description="Acidic residues" evidence="4">
    <location>
        <begin position="161"/>
        <end position="174"/>
    </location>
</feature>
<feature type="coiled-coil region" evidence="3">
    <location>
        <begin position="56"/>
        <end position="103"/>
    </location>
</feature>
<keyword evidence="2" id="KW-0732">Signal</keyword>
<keyword evidence="5" id="KW-0812">Transmembrane</keyword>
<name>A0A8A7KDB3_9FIRM</name>
<dbReference type="RefSeq" id="WP_230868565.1">
    <property type="nucleotide sequence ID" value="NZ_CP046640.1"/>
</dbReference>
<reference evidence="6" key="1">
    <citation type="submission" date="2019-12" db="EMBL/GenBank/DDBJ databases">
        <authorList>
            <person name="zhang j."/>
            <person name="sun C.M."/>
        </authorList>
    </citation>
    <scope>NUCLEOTIDE SEQUENCE</scope>
    <source>
        <strain evidence="6">NS-1</strain>
    </source>
</reference>
<dbReference type="Gene3D" id="3.30.910.20">
    <property type="entry name" value="Skp domain"/>
    <property type="match status" value="1"/>
</dbReference>
<proteinExistence type="inferred from homology"/>
<dbReference type="GO" id="GO:0051082">
    <property type="term" value="F:unfolded protein binding"/>
    <property type="evidence" value="ECO:0007669"/>
    <property type="project" value="InterPro"/>
</dbReference>
<dbReference type="SUPFAM" id="SSF111384">
    <property type="entry name" value="OmpH-like"/>
    <property type="match status" value="1"/>
</dbReference>
<dbReference type="PANTHER" id="PTHR35089">
    <property type="entry name" value="CHAPERONE PROTEIN SKP"/>
    <property type="match status" value="1"/>
</dbReference>
<evidence type="ECO:0000256" key="3">
    <source>
        <dbReference type="SAM" id="Coils"/>
    </source>
</evidence>
<dbReference type="Proteomes" id="UP000665020">
    <property type="component" value="Chromosome"/>
</dbReference>
<keyword evidence="5" id="KW-0472">Membrane</keyword>
<organism evidence="6 7">
    <name type="scientific">Iocasia fonsfrigidae</name>
    <dbReference type="NCBI Taxonomy" id="2682810"/>
    <lineage>
        <taxon>Bacteria</taxon>
        <taxon>Bacillati</taxon>
        <taxon>Bacillota</taxon>
        <taxon>Clostridia</taxon>
        <taxon>Halanaerobiales</taxon>
        <taxon>Halanaerobiaceae</taxon>
        <taxon>Iocasia</taxon>
    </lineage>
</organism>
<dbReference type="AlphaFoldDB" id="A0A8A7KDB3"/>
<dbReference type="GO" id="GO:0050821">
    <property type="term" value="P:protein stabilization"/>
    <property type="evidence" value="ECO:0007669"/>
    <property type="project" value="TreeGrafter"/>
</dbReference>
<gene>
    <name evidence="6" type="ORF">GM661_02300</name>
</gene>
<evidence type="ECO:0000256" key="4">
    <source>
        <dbReference type="SAM" id="MobiDB-lite"/>
    </source>
</evidence>
<evidence type="ECO:0000256" key="5">
    <source>
        <dbReference type="SAM" id="Phobius"/>
    </source>
</evidence>